<feature type="non-terminal residue" evidence="4">
    <location>
        <position position="273"/>
    </location>
</feature>
<evidence type="ECO:0000313" key="4">
    <source>
        <dbReference type="EMBL" id="GAH69606.1"/>
    </source>
</evidence>
<accession>X1HHG7</accession>
<evidence type="ECO:0000259" key="3">
    <source>
        <dbReference type="Pfam" id="PF02838"/>
    </source>
</evidence>
<dbReference type="Gene3D" id="3.30.379.10">
    <property type="entry name" value="Chitobiase/beta-hexosaminidase domain 2-like"/>
    <property type="match status" value="1"/>
</dbReference>
<dbReference type="InterPro" id="IPR029018">
    <property type="entry name" value="Hex-like_dom2"/>
</dbReference>
<evidence type="ECO:0000256" key="1">
    <source>
        <dbReference type="ARBA" id="ARBA00022801"/>
    </source>
</evidence>
<dbReference type="InterPro" id="IPR015882">
    <property type="entry name" value="HEX_bac_N"/>
</dbReference>
<dbReference type="SUPFAM" id="SSF55545">
    <property type="entry name" value="beta-N-acetylhexosaminidase-like domain"/>
    <property type="match status" value="1"/>
</dbReference>
<dbReference type="EMBL" id="BARU01025709">
    <property type="protein sequence ID" value="GAH69606.1"/>
    <property type="molecule type" value="Genomic_DNA"/>
</dbReference>
<keyword evidence="1" id="KW-0378">Hydrolase</keyword>
<dbReference type="Pfam" id="PF02838">
    <property type="entry name" value="Glyco_hydro_20b"/>
    <property type="match status" value="1"/>
</dbReference>
<comment type="caution">
    <text evidence="4">The sequence shown here is derived from an EMBL/GenBank/DDBJ whole genome shotgun (WGS) entry which is preliminary data.</text>
</comment>
<organism evidence="4">
    <name type="scientific">marine sediment metagenome</name>
    <dbReference type="NCBI Taxonomy" id="412755"/>
    <lineage>
        <taxon>unclassified sequences</taxon>
        <taxon>metagenomes</taxon>
        <taxon>ecological metagenomes</taxon>
    </lineage>
</organism>
<dbReference type="GO" id="GO:0016798">
    <property type="term" value="F:hydrolase activity, acting on glycosyl bonds"/>
    <property type="evidence" value="ECO:0007669"/>
    <property type="project" value="UniProtKB-KW"/>
</dbReference>
<sequence length="273" mass="30278">DDDWHDIYRCDAKDRATSPLRGKRVETALFTSFTSETMAASVAPKDLKKVEAKLKEAKIANIAKADFARPAKAYTWFRIVIFEGFNKDTWALLDRSKPTAFALGQLELFGVPGAKENVARRPRKPKVDPVQHAVKLIPMAKSLKLAGGEMTITAESRIVATNSKLKPLAEILSNEILTLTKLRLAPAEGEAKPGDIVLKTNAQLRADAEIRTCQNRKIVKTRDYAHTISVTDKAVVEGWDYRAVCEGTATILHALKIDGQKVSLLKMEVKDWP</sequence>
<protein>
    <recommendedName>
        <fullName evidence="3">Beta-hexosaminidase bacterial type N-terminal domain-containing protein</fullName>
    </recommendedName>
</protein>
<keyword evidence="2" id="KW-0326">Glycosidase</keyword>
<evidence type="ECO:0000256" key="2">
    <source>
        <dbReference type="ARBA" id="ARBA00023295"/>
    </source>
</evidence>
<feature type="non-terminal residue" evidence="4">
    <location>
        <position position="1"/>
    </location>
</feature>
<reference evidence="4" key="1">
    <citation type="journal article" date="2014" name="Front. Microbiol.">
        <title>High frequency of phylogenetically diverse reductive dehalogenase-homologous genes in deep subseafloor sedimentary metagenomes.</title>
        <authorList>
            <person name="Kawai M."/>
            <person name="Futagami T."/>
            <person name="Toyoda A."/>
            <person name="Takaki Y."/>
            <person name="Nishi S."/>
            <person name="Hori S."/>
            <person name="Arai W."/>
            <person name="Tsubouchi T."/>
            <person name="Morono Y."/>
            <person name="Uchiyama I."/>
            <person name="Ito T."/>
            <person name="Fujiyama A."/>
            <person name="Inagaki F."/>
            <person name="Takami H."/>
        </authorList>
    </citation>
    <scope>NUCLEOTIDE SEQUENCE</scope>
    <source>
        <strain evidence="4">Expedition CK06-06</strain>
    </source>
</reference>
<feature type="domain" description="Beta-hexosaminidase bacterial type N-terminal" evidence="3">
    <location>
        <begin position="135"/>
        <end position="272"/>
    </location>
</feature>
<name>X1HHG7_9ZZZZ</name>
<dbReference type="AlphaFoldDB" id="X1HHG7"/>
<proteinExistence type="predicted"/>
<gene>
    <name evidence="4" type="ORF">S03H2_41390</name>
</gene>